<evidence type="ECO:0000256" key="6">
    <source>
        <dbReference type="SAM" id="MobiDB-lite"/>
    </source>
</evidence>
<dbReference type="SMART" id="SM00185">
    <property type="entry name" value="ARM"/>
    <property type="match status" value="7"/>
</dbReference>
<evidence type="ECO:0000256" key="5">
    <source>
        <dbReference type="ARBA" id="ARBA00023242"/>
    </source>
</evidence>
<evidence type="ECO:0000313" key="8">
    <source>
        <dbReference type="Proteomes" id="UP000053890"/>
    </source>
</evidence>
<dbReference type="EMBL" id="KQ474075">
    <property type="protein sequence ID" value="KPV76821.1"/>
    <property type="molecule type" value="Genomic_DNA"/>
</dbReference>
<proteinExistence type="predicted"/>
<reference evidence="7 8" key="1">
    <citation type="journal article" date="2015" name="Front. Microbiol.">
        <title>Genome sequence of the plant growth promoting endophytic yeast Rhodotorula graminis WP1.</title>
        <authorList>
            <person name="Firrincieli A."/>
            <person name="Otillar R."/>
            <person name="Salamov A."/>
            <person name="Schmutz J."/>
            <person name="Khan Z."/>
            <person name="Redman R.S."/>
            <person name="Fleck N.D."/>
            <person name="Lindquist E."/>
            <person name="Grigoriev I.V."/>
            <person name="Doty S.L."/>
        </authorList>
    </citation>
    <scope>NUCLEOTIDE SEQUENCE [LARGE SCALE GENOMIC DNA]</scope>
    <source>
        <strain evidence="7 8">WP1</strain>
    </source>
</reference>
<dbReference type="RefSeq" id="XP_018272870.1">
    <property type="nucleotide sequence ID" value="XM_018416028.1"/>
</dbReference>
<evidence type="ECO:0000256" key="3">
    <source>
        <dbReference type="ARBA" id="ARBA00022490"/>
    </source>
</evidence>
<evidence type="ECO:0000256" key="4">
    <source>
        <dbReference type="ARBA" id="ARBA00022737"/>
    </source>
</evidence>
<dbReference type="PANTHER" id="PTHR15651:SF7">
    <property type="entry name" value="ARMADILLO REPEAT-CONTAINING PROTEIN 8"/>
    <property type="match status" value="1"/>
</dbReference>
<dbReference type="InterPro" id="IPR011989">
    <property type="entry name" value="ARM-like"/>
</dbReference>
<dbReference type="GO" id="GO:0043161">
    <property type="term" value="P:proteasome-mediated ubiquitin-dependent protein catabolic process"/>
    <property type="evidence" value="ECO:0007669"/>
    <property type="project" value="TreeGrafter"/>
</dbReference>
<dbReference type="Gene3D" id="1.25.10.10">
    <property type="entry name" value="Leucine-rich Repeat Variant"/>
    <property type="match status" value="2"/>
</dbReference>
<dbReference type="GO" id="GO:0034657">
    <property type="term" value="C:GID complex"/>
    <property type="evidence" value="ECO:0007669"/>
    <property type="project" value="TreeGrafter"/>
</dbReference>
<dbReference type="AlphaFoldDB" id="A0A194SBP1"/>
<dbReference type="InterPro" id="IPR000225">
    <property type="entry name" value="Armadillo"/>
</dbReference>
<dbReference type="OMA" id="ARCFQIF"/>
<keyword evidence="4" id="KW-0677">Repeat</keyword>
<dbReference type="SUPFAM" id="SSF48371">
    <property type="entry name" value="ARM repeat"/>
    <property type="match status" value="2"/>
</dbReference>
<dbReference type="GeneID" id="28976476"/>
<evidence type="ECO:0000256" key="1">
    <source>
        <dbReference type="ARBA" id="ARBA00004123"/>
    </source>
</evidence>
<comment type="subcellular location">
    <subcellularLocation>
        <location evidence="2">Cytoplasm</location>
    </subcellularLocation>
    <subcellularLocation>
        <location evidence="1">Nucleus</location>
    </subcellularLocation>
</comment>
<dbReference type="InterPro" id="IPR016024">
    <property type="entry name" value="ARM-type_fold"/>
</dbReference>
<dbReference type="STRING" id="578459.A0A194SBP1"/>
<feature type="region of interest" description="Disordered" evidence="6">
    <location>
        <begin position="167"/>
        <end position="197"/>
    </location>
</feature>
<dbReference type="GO" id="GO:0005737">
    <property type="term" value="C:cytoplasm"/>
    <property type="evidence" value="ECO:0007669"/>
    <property type="project" value="UniProtKB-SubCell"/>
</dbReference>
<accession>A0A194SBP1</accession>
<organism evidence="7 8">
    <name type="scientific">Rhodotorula graminis (strain WP1)</name>
    <dbReference type="NCBI Taxonomy" id="578459"/>
    <lineage>
        <taxon>Eukaryota</taxon>
        <taxon>Fungi</taxon>
        <taxon>Dikarya</taxon>
        <taxon>Basidiomycota</taxon>
        <taxon>Pucciniomycotina</taxon>
        <taxon>Microbotryomycetes</taxon>
        <taxon>Sporidiobolales</taxon>
        <taxon>Sporidiobolaceae</taxon>
        <taxon>Rhodotorula</taxon>
    </lineage>
</organism>
<keyword evidence="8" id="KW-1185">Reference proteome</keyword>
<protein>
    <submittedName>
        <fullName evidence="7">Uncharacterized protein</fullName>
    </submittedName>
</protein>
<evidence type="ECO:0000256" key="2">
    <source>
        <dbReference type="ARBA" id="ARBA00004496"/>
    </source>
</evidence>
<dbReference type="GO" id="GO:0005634">
    <property type="term" value="C:nucleus"/>
    <property type="evidence" value="ECO:0007669"/>
    <property type="project" value="UniProtKB-SubCell"/>
</dbReference>
<dbReference type="PANTHER" id="PTHR15651">
    <property type="entry name" value="ARMADILLO REPEAT-CONTAINING PROTEIN 8"/>
    <property type="match status" value="1"/>
</dbReference>
<dbReference type="OrthoDB" id="5559898at2759"/>
<sequence length="803" mass="86212">MTVPQAPLSISLDAPPVEQLAQLARLKRRVVGTRAAKQAVLSSGIANSLVALLQPRAGPDFEGCLAVSAEAANVLAALSIPTLDAVATLFSVDAHHAVSLSLPHILALVPASSPSPAQQKVVEAHLRALKSLFSDLVRVVGPREWGTEVMGASIDAAERRDAENLWAYSPGEDKQPQGPRPCGKGKGKETDSMQVDASGGRARLDVQQLQAAAARVLCDVYEPASGDEAPLAGSSSASSGSSGKGARSATLDAVLSLLVWSAQEDRHVFRIAELVCSFIAGTVRWPSQRAAVANDERGTAVLEALRSLIEKGSDKVRESALRALAVLIRDVPTLVVFFINYADGDSLQSRLHPLAPLVQSPSPTIRLAAATVCSIIAKTVHPRSSLLPAEFGSTLATALLGLIEKEPTLRSQAAFAFAYLVADDLALQKRAVAARCFQIFNEALKRPAILEHPYPTPALVEEDARLREGILLSIATVAALSEPHRRLVLDQRLLVHILFGLSYPSVGVRAAACHCVRALSRSVNVLRTDLVEAHAEEQLVRLLREDENEMVKITAAAAVANLLLDFSPMRPVLVDAGCIARMCQLVVKSTNPALQLNAMWALKNATYQSTAEFKRAVLVDLTWDHLATLIASPDASVVEPALSILRNITCVTNNEAITGLGAHEMGEERLLGLLQDRIAVGVAAGGRKGGENLVEQALFCLNNIATASESAQLAIASRTTLLRYVFSYLDSRLISLRVAALWVLHNLAYRARPTAFSPHAARRPHEIVDKLRAMGLDAKLRVLERDPELDVRERVRDLKEALL</sequence>
<dbReference type="InterPro" id="IPR038739">
    <property type="entry name" value="ARMC8/Vid28"/>
</dbReference>
<evidence type="ECO:0000313" key="7">
    <source>
        <dbReference type="EMBL" id="KPV76821.1"/>
    </source>
</evidence>
<name>A0A194SBP1_RHOGW</name>
<dbReference type="Proteomes" id="UP000053890">
    <property type="component" value="Unassembled WGS sequence"/>
</dbReference>
<keyword evidence="3" id="KW-0963">Cytoplasm</keyword>
<keyword evidence="5" id="KW-0539">Nucleus</keyword>
<gene>
    <name evidence="7" type="ORF">RHOBADRAFT_51810</name>
</gene>